<dbReference type="PROSITE" id="PS50949">
    <property type="entry name" value="HTH_GNTR"/>
    <property type="match status" value="1"/>
</dbReference>
<evidence type="ECO:0000313" key="6">
    <source>
        <dbReference type="EMBL" id="MBB6695281.1"/>
    </source>
</evidence>
<dbReference type="RefSeq" id="WP_185139239.1">
    <property type="nucleotide sequence ID" value="NZ_BORM01000084.1"/>
</dbReference>
<name>A0A841UBE9_9BACL</name>
<evidence type="ECO:0000256" key="2">
    <source>
        <dbReference type="ARBA" id="ARBA00023125"/>
    </source>
</evidence>
<dbReference type="InterPro" id="IPR036390">
    <property type="entry name" value="WH_DNA-bd_sf"/>
</dbReference>
<dbReference type="CDD" id="cd07377">
    <property type="entry name" value="WHTH_GntR"/>
    <property type="match status" value="1"/>
</dbReference>
<comment type="caution">
    <text evidence="6">The sequence shown here is derived from an EMBL/GenBank/DDBJ whole genome shotgun (WGS) entry which is preliminary data.</text>
</comment>
<dbReference type="PANTHER" id="PTHR38445:SF9">
    <property type="entry name" value="HTH-TYPE TRANSCRIPTIONAL REPRESSOR YTRA"/>
    <property type="match status" value="1"/>
</dbReference>
<keyword evidence="3" id="KW-0804">Transcription</keyword>
<dbReference type="InterPro" id="IPR000524">
    <property type="entry name" value="Tscrpt_reg_HTH_GntR"/>
</dbReference>
<dbReference type="Gene3D" id="1.10.10.10">
    <property type="entry name" value="Winged helix-like DNA-binding domain superfamily/Winged helix DNA-binding domain"/>
    <property type="match status" value="1"/>
</dbReference>
<dbReference type="SMART" id="SM00345">
    <property type="entry name" value="HTH_GNTR"/>
    <property type="match status" value="1"/>
</dbReference>
<proteinExistence type="predicted"/>
<sequence length="148" mass="16688">MNTNEGWTEVAFNGRDPVYLQVIRLFKERIATGRLQPGQQIPSRREAAAALKINLNTAQRAYKEMEEQRLIVTEGNSPSRITQDAGVLRAIRSELLGSAVGGFVAAIRNLDVPVEELLELVRREYETVRRQDDKQDKKPGIEQGRGDE</sequence>
<evidence type="ECO:0000259" key="5">
    <source>
        <dbReference type="PROSITE" id="PS50949"/>
    </source>
</evidence>
<dbReference type="EMBL" id="JACJVR010000120">
    <property type="protein sequence ID" value="MBB6695281.1"/>
    <property type="molecule type" value="Genomic_DNA"/>
</dbReference>
<dbReference type="GO" id="GO:0003700">
    <property type="term" value="F:DNA-binding transcription factor activity"/>
    <property type="evidence" value="ECO:0007669"/>
    <property type="project" value="InterPro"/>
</dbReference>
<accession>A0A841UBE9</accession>
<dbReference type="PANTHER" id="PTHR38445">
    <property type="entry name" value="HTH-TYPE TRANSCRIPTIONAL REPRESSOR YTRA"/>
    <property type="match status" value="1"/>
</dbReference>
<keyword evidence="1" id="KW-0805">Transcription regulation</keyword>
<evidence type="ECO:0000256" key="3">
    <source>
        <dbReference type="ARBA" id="ARBA00023163"/>
    </source>
</evidence>
<dbReference type="Pfam" id="PF00392">
    <property type="entry name" value="GntR"/>
    <property type="match status" value="1"/>
</dbReference>
<dbReference type="Proteomes" id="UP000553776">
    <property type="component" value="Unassembled WGS sequence"/>
</dbReference>
<feature type="region of interest" description="Disordered" evidence="4">
    <location>
        <begin position="127"/>
        <end position="148"/>
    </location>
</feature>
<keyword evidence="2" id="KW-0238">DNA-binding</keyword>
<dbReference type="SUPFAM" id="SSF46785">
    <property type="entry name" value="Winged helix' DNA-binding domain"/>
    <property type="match status" value="1"/>
</dbReference>
<keyword evidence="7" id="KW-1185">Reference proteome</keyword>
<evidence type="ECO:0000256" key="1">
    <source>
        <dbReference type="ARBA" id="ARBA00023015"/>
    </source>
</evidence>
<dbReference type="AlphaFoldDB" id="A0A841UBE9"/>
<evidence type="ECO:0000256" key="4">
    <source>
        <dbReference type="SAM" id="MobiDB-lite"/>
    </source>
</evidence>
<protein>
    <submittedName>
        <fullName evidence="6">GntR family transcriptional regulator</fullName>
    </submittedName>
</protein>
<feature type="domain" description="HTH gntR-type" evidence="5">
    <location>
        <begin position="16"/>
        <end position="84"/>
    </location>
</feature>
<organism evidence="6 7">
    <name type="scientific">Cohnella xylanilytica</name>
    <dbReference type="NCBI Taxonomy" id="557555"/>
    <lineage>
        <taxon>Bacteria</taxon>
        <taxon>Bacillati</taxon>
        <taxon>Bacillota</taxon>
        <taxon>Bacilli</taxon>
        <taxon>Bacillales</taxon>
        <taxon>Paenibacillaceae</taxon>
        <taxon>Cohnella</taxon>
    </lineage>
</organism>
<evidence type="ECO:0000313" key="7">
    <source>
        <dbReference type="Proteomes" id="UP000553776"/>
    </source>
</evidence>
<gene>
    <name evidence="6" type="ORF">H7B90_28185</name>
</gene>
<dbReference type="GO" id="GO:0003677">
    <property type="term" value="F:DNA binding"/>
    <property type="evidence" value="ECO:0007669"/>
    <property type="project" value="UniProtKB-KW"/>
</dbReference>
<reference evidence="6 7" key="1">
    <citation type="submission" date="2020-08" db="EMBL/GenBank/DDBJ databases">
        <title>Cohnella phylogeny.</title>
        <authorList>
            <person name="Dunlap C."/>
        </authorList>
    </citation>
    <scope>NUCLEOTIDE SEQUENCE [LARGE SCALE GENOMIC DNA]</scope>
    <source>
        <strain evidence="6 7">DSM 25239</strain>
    </source>
</reference>
<dbReference type="InterPro" id="IPR036388">
    <property type="entry name" value="WH-like_DNA-bd_sf"/>
</dbReference>